<accession>A0A8J5KJI1</accession>
<dbReference type="GO" id="GO:0045944">
    <property type="term" value="P:positive regulation of transcription by RNA polymerase II"/>
    <property type="evidence" value="ECO:0007669"/>
    <property type="project" value="TreeGrafter"/>
</dbReference>
<name>A0A8J5KJI1_ZINOF</name>
<evidence type="ECO:0000313" key="9">
    <source>
        <dbReference type="Proteomes" id="UP000734854"/>
    </source>
</evidence>
<dbReference type="InterPro" id="IPR016181">
    <property type="entry name" value="Acyl_CoA_acyltransferase"/>
</dbReference>
<dbReference type="InterPro" id="IPR056511">
    <property type="entry name" value="IDM1_C"/>
</dbReference>
<dbReference type="EMBL" id="JACMSC010000016">
    <property type="protein sequence ID" value="KAG6482027.1"/>
    <property type="molecule type" value="Genomic_DNA"/>
</dbReference>
<feature type="domain" description="Zinc finger PHD-type" evidence="7">
    <location>
        <begin position="873"/>
        <end position="930"/>
    </location>
</feature>
<feature type="compositionally biased region" description="Basic and acidic residues" evidence="6">
    <location>
        <begin position="1386"/>
        <end position="1397"/>
    </location>
</feature>
<evidence type="ECO:0000256" key="1">
    <source>
        <dbReference type="ARBA" id="ARBA00004123"/>
    </source>
</evidence>
<evidence type="ECO:0000256" key="4">
    <source>
        <dbReference type="ARBA" id="ARBA00022833"/>
    </source>
</evidence>
<dbReference type="GO" id="GO:0042393">
    <property type="term" value="F:histone binding"/>
    <property type="evidence" value="ECO:0007669"/>
    <property type="project" value="TreeGrafter"/>
</dbReference>
<keyword evidence="2" id="KW-0479">Metal-binding</keyword>
<dbReference type="GO" id="GO:0000977">
    <property type="term" value="F:RNA polymerase II transcription regulatory region sequence-specific DNA binding"/>
    <property type="evidence" value="ECO:0007669"/>
    <property type="project" value="TreeGrafter"/>
</dbReference>
<dbReference type="SUPFAM" id="SSF57903">
    <property type="entry name" value="FYVE/PHD zinc finger"/>
    <property type="match status" value="1"/>
</dbReference>
<evidence type="ECO:0000256" key="2">
    <source>
        <dbReference type="ARBA" id="ARBA00022723"/>
    </source>
</evidence>
<dbReference type="Pfam" id="PF23209">
    <property type="entry name" value="IDM1_C"/>
    <property type="match status" value="1"/>
</dbReference>
<keyword evidence="3" id="KW-0863">Zinc-finger</keyword>
<dbReference type="InterPro" id="IPR013083">
    <property type="entry name" value="Znf_RING/FYVE/PHD"/>
</dbReference>
<keyword evidence="9" id="KW-1185">Reference proteome</keyword>
<protein>
    <recommendedName>
        <fullName evidence="7">Zinc finger PHD-type domain-containing protein</fullName>
    </recommendedName>
</protein>
<keyword evidence="4" id="KW-0862">Zinc</keyword>
<dbReference type="Pfam" id="PF16135">
    <property type="entry name" value="TDBD"/>
    <property type="match status" value="2"/>
</dbReference>
<evidence type="ECO:0000256" key="6">
    <source>
        <dbReference type="SAM" id="MobiDB-lite"/>
    </source>
</evidence>
<evidence type="ECO:0000256" key="5">
    <source>
        <dbReference type="ARBA" id="ARBA00023242"/>
    </source>
</evidence>
<dbReference type="PANTHER" id="PTHR47025">
    <property type="entry name" value="AUTOIMMUNE REGULATOR"/>
    <property type="match status" value="1"/>
</dbReference>
<evidence type="ECO:0000259" key="7">
    <source>
        <dbReference type="SMART" id="SM00249"/>
    </source>
</evidence>
<dbReference type="GO" id="GO:0005634">
    <property type="term" value="C:nucleus"/>
    <property type="evidence" value="ECO:0007669"/>
    <property type="project" value="UniProtKB-SubCell"/>
</dbReference>
<dbReference type="GO" id="GO:0008270">
    <property type="term" value="F:zinc ion binding"/>
    <property type="evidence" value="ECO:0007669"/>
    <property type="project" value="UniProtKB-KW"/>
</dbReference>
<dbReference type="PANTHER" id="PTHR47025:SF7">
    <property type="entry name" value="ACYL-COA N-ACYLTRANSFERASE WITH RING_FYVE_PHD-TYPE ZINC FINGER DOMAIN-CONTAINING PROTEIN"/>
    <property type="match status" value="1"/>
</dbReference>
<comment type="caution">
    <text evidence="8">The sequence shown here is derived from an EMBL/GenBank/DDBJ whole genome shotgun (WGS) entry which is preliminary data.</text>
</comment>
<organism evidence="8 9">
    <name type="scientific">Zingiber officinale</name>
    <name type="common">Ginger</name>
    <name type="synonym">Amomum zingiber</name>
    <dbReference type="NCBI Taxonomy" id="94328"/>
    <lineage>
        <taxon>Eukaryota</taxon>
        <taxon>Viridiplantae</taxon>
        <taxon>Streptophyta</taxon>
        <taxon>Embryophyta</taxon>
        <taxon>Tracheophyta</taxon>
        <taxon>Spermatophyta</taxon>
        <taxon>Magnoliopsida</taxon>
        <taxon>Liliopsida</taxon>
        <taxon>Zingiberales</taxon>
        <taxon>Zingiberaceae</taxon>
        <taxon>Zingiber</taxon>
    </lineage>
</organism>
<evidence type="ECO:0000256" key="3">
    <source>
        <dbReference type="ARBA" id="ARBA00022771"/>
    </source>
</evidence>
<comment type="subcellular location">
    <subcellularLocation>
        <location evidence="1">Nucleus</location>
    </subcellularLocation>
</comment>
<dbReference type="InterPro" id="IPR001965">
    <property type="entry name" value="Znf_PHD"/>
</dbReference>
<sequence length="1417" mass="157201">MDAGDSDGENLVTCENKSTPVTAQYTPTSILSDEEGLLSTGLLEGLPFSFKCNGVESQGFIKGFGFRFSCSSLDYIKIISALKYLKNADGISNHVFLENGVTIYTIVNRLKGTNLGSLDEAIKEVFHCPPNMEQFQKWKALFVPNGHVEIIGSIADETSIEEQASGPVKEIDDITLKSAEDSPCCSNLTKLQRPDEYFLMQYDLDKLISNEKQGVKYGVELVSDNEAQKHHKVMECGVNAEGKKNFSETPDKKQQRKVEKLTENSRIFNVRSLLSTGILDGLSVTYKKGEARLHGIISDLGYRCGCSSCNYNNVISALEFEKHADTTSKNQNNYIFLECGITIYRLVKILKERHIQLGSLPKVLMEFQIQPSIEHFEKWKGNSGSFSVDINQKQISKDVDEIEPNALKIQITDNSVLQALGQEAGSDTKSALFLDNMKSSTSFTRHVDECHPSVASSVTLSSKRFGSSIEFNSHASPNITGIPESRQVEECHPSLASSVTMSSKPFGSSTEFNSHSSSNINGIPESRKVEECFPSLASNVSLSSKPIGSSIVCNSHASPDITGIPGSLQLNTERNTDPTLSFRMKPNSMSVMKGGPCIVSSSTFSTDVNLDLPELESSLKHLQSLSILDGLSQLTKRVRRSSGVSNASKSNSNQLKHKVTSRSGSKKRDNSLHQLIFNDDGLQDGSRLSYCIKGKTIKTGRKEANCIMCDCCHKKMSPSQFEAHAGFHQRRQPYRNIYTSDGITLHDLSSALFNDQNLIASSNKLLCATCRTGGNLVCCDGCTKYFHPASVDLNNPKFEHFLCSSNLIIRTFRSYAILACLLTCHKFTACLELQIVPGGECYCPHCMDLRSRPHAINGRSRLRLITETDEFLCCTLCKDGSFILNVFGPKTIIFCTQCEREYHIGCLKDHGVCNLKEVPLDCTWFCSIECESIHSSLRSLVDDGEKSFPDWLCSSLKTSGCDLTDVLEVGIYWQLLSGNYVSDKLKLDKTIEVFKEVYYPIVGGGNDFLTSMVYGEDAAGKLLGGVYCAIIAVKSVILSAAIFRVFGRHVAEISLVATREKYRGKDYFLFSLVERMLSSLEVECIIVPTTKDMLSLWTEKLGFSEMPEEKLKAYLMEYPLMMFESTTILEKAIVRKLIVPSQQEAMEVTSQLEEATLAKWGHGPKEMEIDEVCPMEQEETTSAEGNHVPEIDTTEVDAMELILPSQQEATSAAGEVEVQLAEISQQDKVTTAQRDHAPQGIERHEVYTTELIVLGQLEAMSAARRHALEEIEVQMVYPEARAPSQHEATSTKREGTSEEIEARQVCHIEIESIMPNHQTEEMMAQDLNPKDSMAPSQQEAMSAEEQKLVPIVPSQQEATSAKINAQQVYRRGERIVPSQHEPTSAEEGKHPTKEIKVDKVYQRGLCRKWRGASAPDS</sequence>
<proteinExistence type="predicted"/>
<feature type="compositionally biased region" description="Low complexity" evidence="6">
    <location>
        <begin position="641"/>
        <end position="653"/>
    </location>
</feature>
<dbReference type="Proteomes" id="UP000734854">
    <property type="component" value="Unassembled WGS sequence"/>
</dbReference>
<reference evidence="8 9" key="1">
    <citation type="submission" date="2020-08" db="EMBL/GenBank/DDBJ databases">
        <title>Plant Genome Project.</title>
        <authorList>
            <person name="Zhang R.-G."/>
        </authorList>
    </citation>
    <scope>NUCLEOTIDE SEQUENCE [LARGE SCALE GENOMIC DNA]</scope>
    <source>
        <tissue evidence="8">Rhizome</tissue>
    </source>
</reference>
<dbReference type="GO" id="GO:0003682">
    <property type="term" value="F:chromatin binding"/>
    <property type="evidence" value="ECO:0007669"/>
    <property type="project" value="TreeGrafter"/>
</dbReference>
<evidence type="ECO:0000313" key="8">
    <source>
        <dbReference type="EMBL" id="KAG6482027.1"/>
    </source>
</evidence>
<feature type="region of interest" description="Disordered" evidence="6">
    <location>
        <begin position="1354"/>
        <end position="1397"/>
    </location>
</feature>
<feature type="domain" description="Zinc finger PHD-type" evidence="7">
    <location>
        <begin position="766"/>
        <end position="807"/>
    </location>
</feature>
<keyword evidence="5" id="KW-0539">Nucleus</keyword>
<feature type="compositionally biased region" description="Polar residues" evidence="6">
    <location>
        <begin position="1354"/>
        <end position="1367"/>
    </location>
</feature>
<feature type="region of interest" description="Disordered" evidence="6">
    <location>
        <begin position="639"/>
        <end position="670"/>
    </location>
</feature>
<dbReference type="SMART" id="SM00249">
    <property type="entry name" value="PHD"/>
    <property type="match status" value="2"/>
</dbReference>
<dbReference type="SUPFAM" id="SSF55729">
    <property type="entry name" value="Acyl-CoA N-acyltransferases (Nat)"/>
    <property type="match status" value="1"/>
</dbReference>
<dbReference type="Gene3D" id="3.30.40.10">
    <property type="entry name" value="Zinc/RING finger domain, C3HC4 (zinc finger)"/>
    <property type="match status" value="2"/>
</dbReference>
<dbReference type="InterPro" id="IPR011011">
    <property type="entry name" value="Znf_FYVE_PHD"/>
</dbReference>
<dbReference type="InterPro" id="IPR032308">
    <property type="entry name" value="TDBD"/>
</dbReference>
<gene>
    <name evidence="8" type="ORF">ZIOFF_058654</name>
</gene>